<evidence type="ECO:0000259" key="2">
    <source>
        <dbReference type="Pfam" id="PF13477"/>
    </source>
</evidence>
<feature type="domain" description="Glycosyltransferase subfamily 4-like N-terminal" evidence="2">
    <location>
        <begin position="5"/>
        <end position="145"/>
    </location>
</feature>
<accession>U7UTJ1</accession>
<dbReference type="PANTHER" id="PTHR12526:SF638">
    <property type="entry name" value="SPORE COAT PROTEIN SA"/>
    <property type="match status" value="1"/>
</dbReference>
<sequence length="371" mass="42514">MKKLKIFFTANVLWDIYIFRYGVIKALIDDGHEVVAVAPKDSRIDFPKDLGIRHIPIELSLRGVNPVKDFQLFLQLKNIYIEEKPDIIFHYTIKPNIYGTLAAKCAKIPSIAVLTGLGYSFVEGGIVSKIAKTLYRISLNYSKEVWVLNQDDRKRLIDENIVNEKKIFILPGEGVNTEKFKPISRKSNKELIFLMVARAFYDKGVREYVEAARIIKEKKYEVKFLFLGALGGDAANGVNEAKMNEYEKAGILEYLGHRKDVENVINASDCVVLPSYREGISKVLMEAASMEKPIIATNVTGCKEIIEDKKNGYLVNVKDSIDLSEKIERFINLSNEERDEMGKNGRKKILNEFDEKIIIEIYRRKLWNLHL</sequence>
<dbReference type="InterPro" id="IPR028098">
    <property type="entry name" value="Glyco_trans_4-like_N"/>
</dbReference>
<dbReference type="Gene3D" id="3.40.50.2000">
    <property type="entry name" value="Glycogen Phosphorylase B"/>
    <property type="match status" value="2"/>
</dbReference>
<name>U7UTJ1_9FUSO</name>
<dbReference type="AlphaFoldDB" id="U7UTJ1"/>
<protein>
    <recommendedName>
        <fullName evidence="5">Glycosyltransferase, group 1 family protein</fullName>
    </recommendedName>
</protein>
<dbReference type="PANTHER" id="PTHR12526">
    <property type="entry name" value="GLYCOSYLTRANSFERASE"/>
    <property type="match status" value="1"/>
</dbReference>
<dbReference type="SUPFAM" id="SSF53756">
    <property type="entry name" value="UDP-Glycosyltransferase/glycogen phosphorylase"/>
    <property type="match status" value="1"/>
</dbReference>
<dbReference type="STRING" id="1319815.HMPREF0202_03006"/>
<dbReference type="eggNOG" id="COG0438">
    <property type="taxonomic scope" value="Bacteria"/>
</dbReference>
<dbReference type="CDD" id="cd03808">
    <property type="entry name" value="GT4_CapM-like"/>
    <property type="match status" value="1"/>
</dbReference>
<dbReference type="GO" id="GO:0016757">
    <property type="term" value="F:glycosyltransferase activity"/>
    <property type="evidence" value="ECO:0007669"/>
    <property type="project" value="InterPro"/>
</dbReference>
<organism evidence="3 4">
    <name type="scientific">Cetobacterium somerae ATCC BAA-474</name>
    <dbReference type="NCBI Taxonomy" id="1319815"/>
    <lineage>
        <taxon>Bacteria</taxon>
        <taxon>Fusobacteriati</taxon>
        <taxon>Fusobacteriota</taxon>
        <taxon>Fusobacteriia</taxon>
        <taxon>Fusobacteriales</taxon>
        <taxon>Fusobacteriaceae</taxon>
        <taxon>Cetobacterium</taxon>
    </lineage>
</organism>
<dbReference type="HOGENOM" id="CLU_009583_8_1_0"/>
<dbReference type="RefSeq" id="WP_023052521.1">
    <property type="nucleotide sequence ID" value="NZ_CP173065.2"/>
</dbReference>
<dbReference type="Pfam" id="PF13477">
    <property type="entry name" value="Glyco_trans_4_2"/>
    <property type="match status" value="1"/>
</dbReference>
<evidence type="ECO:0000259" key="1">
    <source>
        <dbReference type="Pfam" id="PF00534"/>
    </source>
</evidence>
<feature type="domain" description="Glycosyl transferase family 1" evidence="1">
    <location>
        <begin position="177"/>
        <end position="347"/>
    </location>
</feature>
<gene>
    <name evidence="3" type="ORF">HMPREF0202_03006</name>
</gene>
<evidence type="ECO:0000313" key="3">
    <source>
        <dbReference type="EMBL" id="ERT62757.1"/>
    </source>
</evidence>
<evidence type="ECO:0008006" key="5">
    <source>
        <dbReference type="Google" id="ProtNLM"/>
    </source>
</evidence>
<dbReference type="InterPro" id="IPR001296">
    <property type="entry name" value="Glyco_trans_1"/>
</dbReference>
<reference evidence="3 4" key="1">
    <citation type="submission" date="2013-08" db="EMBL/GenBank/DDBJ databases">
        <authorList>
            <person name="Weinstock G."/>
            <person name="Sodergren E."/>
            <person name="Wylie T."/>
            <person name="Fulton L."/>
            <person name="Fulton R."/>
            <person name="Fronick C."/>
            <person name="O'Laughlin M."/>
            <person name="Godfrey J."/>
            <person name="Miner T."/>
            <person name="Herter B."/>
            <person name="Appelbaum E."/>
            <person name="Cordes M."/>
            <person name="Lek S."/>
            <person name="Wollam A."/>
            <person name="Pepin K.H."/>
            <person name="Palsikar V.B."/>
            <person name="Mitreva M."/>
            <person name="Wilson R.K."/>
        </authorList>
    </citation>
    <scope>NUCLEOTIDE SEQUENCE [LARGE SCALE GENOMIC DNA]</scope>
    <source>
        <strain evidence="3 4">ATCC BAA-474</strain>
    </source>
</reference>
<evidence type="ECO:0000313" key="4">
    <source>
        <dbReference type="Proteomes" id="UP000017081"/>
    </source>
</evidence>
<dbReference type="EMBL" id="AXZF01000208">
    <property type="protein sequence ID" value="ERT62757.1"/>
    <property type="molecule type" value="Genomic_DNA"/>
</dbReference>
<dbReference type="Pfam" id="PF00534">
    <property type="entry name" value="Glycos_transf_1"/>
    <property type="match status" value="1"/>
</dbReference>
<proteinExistence type="predicted"/>
<dbReference type="PATRIC" id="fig|1319815.3.peg.2847"/>
<keyword evidence="4" id="KW-1185">Reference proteome</keyword>
<dbReference type="Proteomes" id="UP000017081">
    <property type="component" value="Unassembled WGS sequence"/>
</dbReference>
<comment type="caution">
    <text evidence="3">The sequence shown here is derived from an EMBL/GenBank/DDBJ whole genome shotgun (WGS) entry which is preliminary data.</text>
</comment>